<accession>A0A5A7QVE6</accession>
<organism evidence="2 3">
    <name type="scientific">Striga asiatica</name>
    <name type="common">Asiatic witchweed</name>
    <name type="synonym">Buchnera asiatica</name>
    <dbReference type="NCBI Taxonomy" id="4170"/>
    <lineage>
        <taxon>Eukaryota</taxon>
        <taxon>Viridiplantae</taxon>
        <taxon>Streptophyta</taxon>
        <taxon>Embryophyta</taxon>
        <taxon>Tracheophyta</taxon>
        <taxon>Spermatophyta</taxon>
        <taxon>Magnoliopsida</taxon>
        <taxon>eudicotyledons</taxon>
        <taxon>Gunneridae</taxon>
        <taxon>Pentapetalae</taxon>
        <taxon>asterids</taxon>
        <taxon>lamiids</taxon>
        <taxon>Lamiales</taxon>
        <taxon>Orobanchaceae</taxon>
        <taxon>Buchnereae</taxon>
        <taxon>Striga</taxon>
    </lineage>
</organism>
<comment type="caution">
    <text evidence="2">The sequence shown here is derived from an EMBL/GenBank/DDBJ whole genome shotgun (WGS) entry which is preliminary data.</text>
</comment>
<dbReference type="Proteomes" id="UP000325081">
    <property type="component" value="Unassembled WGS sequence"/>
</dbReference>
<evidence type="ECO:0000313" key="3">
    <source>
        <dbReference type="Proteomes" id="UP000325081"/>
    </source>
</evidence>
<keyword evidence="3" id="KW-1185">Reference proteome</keyword>
<dbReference type="InterPro" id="IPR008984">
    <property type="entry name" value="SMAD_FHA_dom_sf"/>
</dbReference>
<reference evidence="3" key="1">
    <citation type="journal article" date="2019" name="Curr. Biol.">
        <title>Genome Sequence of Striga asiatica Provides Insight into the Evolution of Plant Parasitism.</title>
        <authorList>
            <person name="Yoshida S."/>
            <person name="Kim S."/>
            <person name="Wafula E.K."/>
            <person name="Tanskanen J."/>
            <person name="Kim Y.M."/>
            <person name="Honaas L."/>
            <person name="Yang Z."/>
            <person name="Spallek T."/>
            <person name="Conn C.E."/>
            <person name="Ichihashi Y."/>
            <person name="Cheong K."/>
            <person name="Cui S."/>
            <person name="Der J.P."/>
            <person name="Gundlach H."/>
            <person name="Jiao Y."/>
            <person name="Hori C."/>
            <person name="Ishida J.K."/>
            <person name="Kasahara H."/>
            <person name="Kiba T."/>
            <person name="Kim M.S."/>
            <person name="Koo N."/>
            <person name="Laohavisit A."/>
            <person name="Lee Y.H."/>
            <person name="Lumba S."/>
            <person name="McCourt P."/>
            <person name="Mortimer J.C."/>
            <person name="Mutuku J.M."/>
            <person name="Nomura T."/>
            <person name="Sasaki-Sekimoto Y."/>
            <person name="Seto Y."/>
            <person name="Wang Y."/>
            <person name="Wakatake T."/>
            <person name="Sakakibara H."/>
            <person name="Demura T."/>
            <person name="Yamaguchi S."/>
            <person name="Yoneyama K."/>
            <person name="Manabe R.I."/>
            <person name="Nelson D.C."/>
            <person name="Schulman A.H."/>
            <person name="Timko M.P."/>
            <person name="dePamphilis C.W."/>
            <person name="Choi D."/>
            <person name="Shirasu K."/>
        </authorList>
    </citation>
    <scope>NUCLEOTIDE SEQUENCE [LARGE SCALE GENOMIC DNA]</scope>
    <source>
        <strain evidence="3">cv. UVA1</strain>
    </source>
</reference>
<feature type="domain" description="FHA" evidence="1">
    <location>
        <begin position="19"/>
        <end position="57"/>
    </location>
</feature>
<gene>
    <name evidence="2" type="ORF">STAS_26147</name>
</gene>
<name>A0A5A7QVE6_STRAF</name>
<dbReference type="EMBL" id="BKCP01008404">
    <property type="protein sequence ID" value="GER48936.1"/>
    <property type="molecule type" value="Genomic_DNA"/>
</dbReference>
<dbReference type="Gene3D" id="2.60.200.20">
    <property type="match status" value="1"/>
</dbReference>
<evidence type="ECO:0000259" key="1">
    <source>
        <dbReference type="Pfam" id="PF00498"/>
    </source>
</evidence>
<dbReference type="Pfam" id="PF00498">
    <property type="entry name" value="FHA"/>
    <property type="match status" value="1"/>
</dbReference>
<evidence type="ECO:0000313" key="2">
    <source>
        <dbReference type="EMBL" id="GER48936.1"/>
    </source>
</evidence>
<dbReference type="InterPro" id="IPR000253">
    <property type="entry name" value="FHA_dom"/>
</dbReference>
<dbReference type="AlphaFoldDB" id="A0A5A7QVE6"/>
<protein>
    <submittedName>
        <fullName evidence="2">FHA domain containing protein</fullName>
    </submittedName>
</protein>
<proteinExistence type="predicted"/>
<dbReference type="SUPFAM" id="SSF49879">
    <property type="entry name" value="SMAD/FHA domain"/>
    <property type="match status" value="1"/>
</dbReference>
<sequence>MAPTKAASVEDDDKVAGSRRWTLVDTDYSSSVTFQNSAPLKPFEPAPLSDGDVIMFGERTSIRVGSKNTENVNVVGVEILELSRMKIIRNVSQRRTRSLRKGGHMDGRQVNLSVIEGKRTRKGTRARKKLPGRGKTFGWKGEGKSLGEEQNLFGEDKRISEVGVELLERVTCERESTLVEVGSKDLEKMTFGEWFEYLEVYLPKIGIG</sequence>